<dbReference type="EMBL" id="PSQE01000002">
    <property type="protein sequence ID" value="RHN73541.1"/>
    <property type="molecule type" value="Genomic_DNA"/>
</dbReference>
<feature type="transmembrane region" description="Helical" evidence="1">
    <location>
        <begin position="12"/>
        <end position="31"/>
    </location>
</feature>
<reference evidence="2 5" key="1">
    <citation type="journal article" date="2011" name="Nature">
        <title>The Medicago genome provides insight into the evolution of rhizobial symbioses.</title>
        <authorList>
            <person name="Young N.D."/>
            <person name="Debelle F."/>
            <person name="Oldroyd G.E."/>
            <person name="Geurts R."/>
            <person name="Cannon S.B."/>
            <person name="Udvardi M.K."/>
            <person name="Benedito V.A."/>
            <person name="Mayer K.F."/>
            <person name="Gouzy J."/>
            <person name="Schoof H."/>
            <person name="Van de Peer Y."/>
            <person name="Proost S."/>
            <person name="Cook D.R."/>
            <person name="Meyers B.C."/>
            <person name="Spannagl M."/>
            <person name="Cheung F."/>
            <person name="De Mita S."/>
            <person name="Krishnakumar V."/>
            <person name="Gundlach H."/>
            <person name="Zhou S."/>
            <person name="Mudge J."/>
            <person name="Bharti A.K."/>
            <person name="Murray J.D."/>
            <person name="Naoumkina M.A."/>
            <person name="Rosen B."/>
            <person name="Silverstein K.A."/>
            <person name="Tang H."/>
            <person name="Rombauts S."/>
            <person name="Zhao P.X."/>
            <person name="Zhou P."/>
            <person name="Barbe V."/>
            <person name="Bardou P."/>
            <person name="Bechner M."/>
            <person name="Bellec A."/>
            <person name="Berger A."/>
            <person name="Berges H."/>
            <person name="Bidwell S."/>
            <person name="Bisseling T."/>
            <person name="Choisne N."/>
            <person name="Couloux A."/>
            <person name="Denny R."/>
            <person name="Deshpande S."/>
            <person name="Dai X."/>
            <person name="Doyle J.J."/>
            <person name="Dudez A.M."/>
            <person name="Farmer A.D."/>
            <person name="Fouteau S."/>
            <person name="Franken C."/>
            <person name="Gibelin C."/>
            <person name="Gish J."/>
            <person name="Goldstein S."/>
            <person name="Gonzalez A.J."/>
            <person name="Green P.J."/>
            <person name="Hallab A."/>
            <person name="Hartog M."/>
            <person name="Hua A."/>
            <person name="Humphray S.J."/>
            <person name="Jeong D.H."/>
            <person name="Jing Y."/>
            <person name="Jocker A."/>
            <person name="Kenton S.M."/>
            <person name="Kim D.J."/>
            <person name="Klee K."/>
            <person name="Lai H."/>
            <person name="Lang C."/>
            <person name="Lin S."/>
            <person name="Macmil S.L."/>
            <person name="Magdelenat G."/>
            <person name="Matthews L."/>
            <person name="McCorrison J."/>
            <person name="Monaghan E.L."/>
            <person name="Mun J.H."/>
            <person name="Najar F.Z."/>
            <person name="Nicholson C."/>
            <person name="Noirot C."/>
            <person name="O'Bleness M."/>
            <person name="Paule C.R."/>
            <person name="Poulain J."/>
            <person name="Prion F."/>
            <person name="Qin B."/>
            <person name="Qu C."/>
            <person name="Retzel E.F."/>
            <person name="Riddle C."/>
            <person name="Sallet E."/>
            <person name="Samain S."/>
            <person name="Samson N."/>
            <person name="Sanders I."/>
            <person name="Saurat O."/>
            <person name="Scarpelli C."/>
            <person name="Schiex T."/>
            <person name="Segurens B."/>
            <person name="Severin A.J."/>
            <person name="Sherrier D.J."/>
            <person name="Shi R."/>
            <person name="Sims S."/>
            <person name="Singer S.R."/>
            <person name="Sinharoy S."/>
            <person name="Sterck L."/>
            <person name="Viollet A."/>
            <person name="Wang B.B."/>
            <person name="Wang K."/>
            <person name="Wang M."/>
            <person name="Wang X."/>
            <person name="Warfsmann J."/>
            <person name="Weissenbach J."/>
            <person name="White D.D."/>
            <person name="White J.D."/>
            <person name="Wiley G.B."/>
            <person name="Wincker P."/>
            <person name="Xing Y."/>
            <person name="Yang L."/>
            <person name="Yao Z."/>
            <person name="Ying F."/>
            <person name="Zhai J."/>
            <person name="Zhou L."/>
            <person name="Zuber A."/>
            <person name="Denarie J."/>
            <person name="Dixon R.A."/>
            <person name="May G.D."/>
            <person name="Schwartz D.C."/>
            <person name="Rogers J."/>
            <person name="Quetier F."/>
            <person name="Town C.D."/>
            <person name="Roe B.A."/>
        </authorList>
    </citation>
    <scope>NUCLEOTIDE SEQUENCE [LARGE SCALE GENOMIC DNA]</scope>
    <source>
        <strain evidence="2">A17</strain>
        <strain evidence="4 5">cv. Jemalong A17</strain>
    </source>
</reference>
<sequence>MMNDLPDWVQKLLVLALAQPIIWLVEHSALGDATPEWIKIISVTVIPIIFLYIGLALKQVLDPKIAKNIIRLVLLITLPFLALQGLSLLTLPYPGVVNHVPERILKPIRPHLEYMKALKEMERAAKKP</sequence>
<feature type="transmembrane region" description="Helical" evidence="1">
    <location>
        <begin position="37"/>
        <end position="57"/>
    </location>
</feature>
<dbReference type="PaxDb" id="3880-AES65475"/>
<dbReference type="Proteomes" id="UP000002051">
    <property type="component" value="Chromosome 2"/>
</dbReference>
<evidence type="ECO:0000313" key="4">
    <source>
        <dbReference type="EnsemblPlants" id="AES65475"/>
    </source>
</evidence>
<dbReference type="HOGENOM" id="CLU_1962831_0_0_1"/>
<evidence type="ECO:0000313" key="2">
    <source>
        <dbReference type="EMBL" id="AES65475.1"/>
    </source>
</evidence>
<dbReference type="AlphaFoldDB" id="G7IQ62"/>
<feature type="transmembrane region" description="Helical" evidence="1">
    <location>
        <begin position="69"/>
        <end position="91"/>
    </location>
</feature>
<keyword evidence="1" id="KW-1133">Transmembrane helix</keyword>
<evidence type="ECO:0000256" key="1">
    <source>
        <dbReference type="SAM" id="Phobius"/>
    </source>
</evidence>
<protein>
    <submittedName>
        <fullName evidence="2">Transmembrane protein, putative</fullName>
    </submittedName>
</protein>
<reference evidence="2 5" key="2">
    <citation type="journal article" date="2014" name="BMC Genomics">
        <title>An improved genome release (version Mt4.0) for the model legume Medicago truncatula.</title>
        <authorList>
            <person name="Tang H."/>
            <person name="Krishnakumar V."/>
            <person name="Bidwell S."/>
            <person name="Rosen B."/>
            <person name="Chan A."/>
            <person name="Zhou S."/>
            <person name="Gentzbittel L."/>
            <person name="Childs K.L."/>
            <person name="Yandell M."/>
            <person name="Gundlach H."/>
            <person name="Mayer K.F."/>
            <person name="Schwartz D.C."/>
            <person name="Town C.D."/>
        </authorList>
    </citation>
    <scope>GENOME REANNOTATION</scope>
    <source>
        <strain evidence="4 5">cv. Jemalong A17</strain>
    </source>
</reference>
<accession>G7IQ62</accession>
<evidence type="ECO:0000313" key="3">
    <source>
        <dbReference type="EMBL" id="RHN73541.1"/>
    </source>
</evidence>
<dbReference type="Proteomes" id="UP000265566">
    <property type="component" value="Chromosome 2"/>
</dbReference>
<reference evidence="4" key="3">
    <citation type="submission" date="2015-04" db="UniProtKB">
        <authorList>
            <consortium name="EnsemblPlants"/>
        </authorList>
    </citation>
    <scope>IDENTIFICATION</scope>
    <source>
        <strain evidence="4">cv. Jemalong A17</strain>
    </source>
</reference>
<proteinExistence type="predicted"/>
<reference evidence="3" key="5">
    <citation type="journal article" date="2018" name="Nat. Plants">
        <title>Whole-genome landscape of Medicago truncatula symbiotic genes.</title>
        <authorList>
            <person name="Pecrix Y."/>
            <person name="Gamas P."/>
            <person name="Carrere S."/>
        </authorList>
    </citation>
    <scope>NUCLEOTIDE SEQUENCE</scope>
    <source>
        <tissue evidence="3">Leaves</tissue>
    </source>
</reference>
<keyword evidence="5" id="KW-1185">Reference proteome</keyword>
<keyword evidence="1 2" id="KW-0812">Transmembrane</keyword>
<organism evidence="2 5">
    <name type="scientific">Medicago truncatula</name>
    <name type="common">Barrel medic</name>
    <name type="synonym">Medicago tribuloides</name>
    <dbReference type="NCBI Taxonomy" id="3880"/>
    <lineage>
        <taxon>Eukaryota</taxon>
        <taxon>Viridiplantae</taxon>
        <taxon>Streptophyta</taxon>
        <taxon>Embryophyta</taxon>
        <taxon>Tracheophyta</taxon>
        <taxon>Spermatophyta</taxon>
        <taxon>Magnoliopsida</taxon>
        <taxon>eudicotyledons</taxon>
        <taxon>Gunneridae</taxon>
        <taxon>Pentapetalae</taxon>
        <taxon>rosids</taxon>
        <taxon>fabids</taxon>
        <taxon>Fabales</taxon>
        <taxon>Fabaceae</taxon>
        <taxon>Papilionoideae</taxon>
        <taxon>50 kb inversion clade</taxon>
        <taxon>NPAAA clade</taxon>
        <taxon>Hologalegina</taxon>
        <taxon>IRL clade</taxon>
        <taxon>Trifolieae</taxon>
        <taxon>Medicago</taxon>
    </lineage>
</organism>
<dbReference type="EnsemblPlants" id="AES65475">
    <property type="protein sequence ID" value="AES65475"/>
    <property type="gene ID" value="MTR_2g039870"/>
</dbReference>
<name>G7IQ62_MEDTR</name>
<keyword evidence="1" id="KW-0472">Membrane</keyword>
<dbReference type="Gramene" id="rna9365">
    <property type="protein sequence ID" value="RHN73541.1"/>
    <property type="gene ID" value="gene9365"/>
</dbReference>
<reference evidence="6" key="4">
    <citation type="journal article" date="2018" name="Nat. Plants">
        <title>Whole-genome landscape of Medicago truncatula symbiotic genes.</title>
        <authorList>
            <person name="Pecrix Y."/>
            <person name="Staton S.E."/>
            <person name="Sallet E."/>
            <person name="Lelandais-Briere C."/>
            <person name="Moreau S."/>
            <person name="Carrere S."/>
            <person name="Blein T."/>
            <person name="Jardinaud M.F."/>
            <person name="Latrasse D."/>
            <person name="Zouine M."/>
            <person name="Zahm M."/>
            <person name="Kreplak J."/>
            <person name="Mayjonade B."/>
            <person name="Satge C."/>
            <person name="Perez M."/>
            <person name="Cauet S."/>
            <person name="Marande W."/>
            <person name="Chantry-Darmon C."/>
            <person name="Lopez-Roques C."/>
            <person name="Bouchez O."/>
            <person name="Berard A."/>
            <person name="Debelle F."/>
            <person name="Munos S."/>
            <person name="Bendahmane A."/>
            <person name="Berges H."/>
            <person name="Niebel A."/>
            <person name="Buitink J."/>
            <person name="Frugier F."/>
            <person name="Benhamed M."/>
            <person name="Crespi M."/>
            <person name="Gouzy J."/>
            <person name="Gamas P."/>
        </authorList>
    </citation>
    <scope>NUCLEOTIDE SEQUENCE [LARGE SCALE GENOMIC DNA]</scope>
    <source>
        <strain evidence="6">cv. Jemalong A17</strain>
    </source>
</reference>
<evidence type="ECO:0000313" key="6">
    <source>
        <dbReference type="Proteomes" id="UP000265566"/>
    </source>
</evidence>
<dbReference type="EMBL" id="CM001218">
    <property type="protein sequence ID" value="AES65475.1"/>
    <property type="molecule type" value="Genomic_DNA"/>
</dbReference>
<gene>
    <name evidence="2" type="ordered locus">MTR_2g039870</name>
    <name evidence="3" type="ORF">MtrunA17_Chr2g0299611</name>
</gene>
<evidence type="ECO:0000313" key="5">
    <source>
        <dbReference type="Proteomes" id="UP000002051"/>
    </source>
</evidence>